<dbReference type="AlphaFoldDB" id="A0A9P0P8J7"/>
<keyword evidence="2" id="KW-1185">Reference proteome</keyword>
<gene>
    <name evidence="1" type="ORF">ACAOBT_LOCUS9608</name>
</gene>
<protein>
    <submittedName>
        <fullName evidence="1">Uncharacterized protein</fullName>
    </submittedName>
</protein>
<evidence type="ECO:0000313" key="1">
    <source>
        <dbReference type="EMBL" id="CAH1971779.1"/>
    </source>
</evidence>
<dbReference type="OrthoDB" id="6781380at2759"/>
<evidence type="ECO:0000313" key="2">
    <source>
        <dbReference type="Proteomes" id="UP001152888"/>
    </source>
</evidence>
<accession>A0A9P0P8J7</accession>
<organism evidence="1 2">
    <name type="scientific">Acanthoscelides obtectus</name>
    <name type="common">Bean weevil</name>
    <name type="synonym">Bruchus obtectus</name>
    <dbReference type="NCBI Taxonomy" id="200917"/>
    <lineage>
        <taxon>Eukaryota</taxon>
        <taxon>Metazoa</taxon>
        <taxon>Ecdysozoa</taxon>
        <taxon>Arthropoda</taxon>
        <taxon>Hexapoda</taxon>
        <taxon>Insecta</taxon>
        <taxon>Pterygota</taxon>
        <taxon>Neoptera</taxon>
        <taxon>Endopterygota</taxon>
        <taxon>Coleoptera</taxon>
        <taxon>Polyphaga</taxon>
        <taxon>Cucujiformia</taxon>
        <taxon>Chrysomeloidea</taxon>
        <taxon>Chrysomelidae</taxon>
        <taxon>Bruchinae</taxon>
        <taxon>Bruchini</taxon>
        <taxon>Acanthoscelides</taxon>
    </lineage>
</organism>
<comment type="caution">
    <text evidence="1">The sequence shown here is derived from an EMBL/GenBank/DDBJ whole genome shotgun (WGS) entry which is preliminary data.</text>
</comment>
<dbReference type="EMBL" id="CAKOFQ010006790">
    <property type="protein sequence ID" value="CAH1971779.1"/>
    <property type="molecule type" value="Genomic_DNA"/>
</dbReference>
<sequence length="65" mass="7401">MRIAALVPYSRGKSVKSITVVSFAKKSKRGKSNHLYIMDNWLDTKNKCYPGQKLSDDLRKGLIPF</sequence>
<reference evidence="1" key="1">
    <citation type="submission" date="2022-03" db="EMBL/GenBank/DDBJ databases">
        <authorList>
            <person name="Sayadi A."/>
        </authorList>
    </citation>
    <scope>NUCLEOTIDE SEQUENCE</scope>
</reference>
<dbReference type="Proteomes" id="UP001152888">
    <property type="component" value="Unassembled WGS sequence"/>
</dbReference>
<name>A0A9P0P8J7_ACAOB</name>
<proteinExistence type="predicted"/>